<organism evidence="2 3">
    <name type="scientific">Trichonephila clavata</name>
    <name type="common">Joro spider</name>
    <name type="synonym">Nephila clavata</name>
    <dbReference type="NCBI Taxonomy" id="2740835"/>
    <lineage>
        <taxon>Eukaryota</taxon>
        <taxon>Metazoa</taxon>
        <taxon>Ecdysozoa</taxon>
        <taxon>Arthropoda</taxon>
        <taxon>Chelicerata</taxon>
        <taxon>Arachnida</taxon>
        <taxon>Araneae</taxon>
        <taxon>Araneomorphae</taxon>
        <taxon>Entelegynae</taxon>
        <taxon>Araneoidea</taxon>
        <taxon>Nephilidae</taxon>
        <taxon>Trichonephila</taxon>
    </lineage>
</organism>
<feature type="region of interest" description="Disordered" evidence="1">
    <location>
        <begin position="1"/>
        <end position="43"/>
    </location>
</feature>
<dbReference type="EMBL" id="BMAO01031338">
    <property type="protein sequence ID" value="GFQ74322.1"/>
    <property type="molecule type" value="Genomic_DNA"/>
</dbReference>
<proteinExistence type="predicted"/>
<feature type="compositionally biased region" description="Acidic residues" evidence="1">
    <location>
        <begin position="34"/>
        <end position="43"/>
    </location>
</feature>
<comment type="caution">
    <text evidence="2">The sequence shown here is derived from an EMBL/GenBank/DDBJ whole genome shotgun (WGS) entry which is preliminary data.</text>
</comment>
<name>A0A8X6FAH5_TRICU</name>
<keyword evidence="3" id="KW-1185">Reference proteome</keyword>
<evidence type="ECO:0000256" key="1">
    <source>
        <dbReference type="SAM" id="MobiDB-lite"/>
    </source>
</evidence>
<feature type="non-terminal residue" evidence="2">
    <location>
        <position position="43"/>
    </location>
</feature>
<evidence type="ECO:0000313" key="2">
    <source>
        <dbReference type="EMBL" id="GFQ74322.1"/>
    </source>
</evidence>
<gene>
    <name evidence="2" type="ORF">TNCT_469941</name>
</gene>
<evidence type="ECO:0000313" key="3">
    <source>
        <dbReference type="Proteomes" id="UP000887116"/>
    </source>
</evidence>
<feature type="compositionally biased region" description="Polar residues" evidence="1">
    <location>
        <begin position="1"/>
        <end position="11"/>
    </location>
</feature>
<dbReference type="AlphaFoldDB" id="A0A8X6FAH5"/>
<sequence>MEDTGSSNDCSDFQDRQKDATPAAIPGISGSADIGDDPSNLDE</sequence>
<dbReference type="Proteomes" id="UP000887116">
    <property type="component" value="Unassembled WGS sequence"/>
</dbReference>
<reference evidence="2" key="1">
    <citation type="submission" date="2020-07" db="EMBL/GenBank/DDBJ databases">
        <title>Multicomponent nature underlies the extraordinary mechanical properties of spider dragline silk.</title>
        <authorList>
            <person name="Kono N."/>
            <person name="Nakamura H."/>
            <person name="Mori M."/>
            <person name="Yoshida Y."/>
            <person name="Ohtoshi R."/>
            <person name="Malay A.D."/>
            <person name="Moran D.A.P."/>
            <person name="Tomita M."/>
            <person name="Numata K."/>
            <person name="Arakawa K."/>
        </authorList>
    </citation>
    <scope>NUCLEOTIDE SEQUENCE</scope>
</reference>
<protein>
    <submittedName>
        <fullName evidence="2">Uncharacterized protein</fullName>
    </submittedName>
</protein>
<accession>A0A8X6FAH5</accession>